<proteinExistence type="predicted"/>
<reference evidence="2" key="1">
    <citation type="submission" date="2022-07" db="EMBL/GenBank/DDBJ databases">
        <authorList>
            <person name="Li W.-J."/>
            <person name="Deng Q.-Q."/>
        </authorList>
    </citation>
    <scope>NUCLEOTIDE SEQUENCE</scope>
    <source>
        <strain evidence="2">SYSU M60031</strain>
    </source>
</reference>
<protein>
    <submittedName>
        <fullName evidence="2">Uncharacterized protein</fullName>
    </submittedName>
</protein>
<organism evidence="2 3">
    <name type="scientific">Ectobacillus ponti</name>
    <dbReference type="NCBI Taxonomy" id="2961894"/>
    <lineage>
        <taxon>Bacteria</taxon>
        <taxon>Bacillati</taxon>
        <taxon>Bacillota</taxon>
        <taxon>Bacilli</taxon>
        <taxon>Bacillales</taxon>
        <taxon>Bacillaceae</taxon>
        <taxon>Ectobacillus</taxon>
    </lineage>
</organism>
<gene>
    <name evidence="2" type="ORF">NK662_03805</name>
</gene>
<dbReference type="EMBL" id="JANCLT010000002">
    <property type="protein sequence ID" value="MCP8967663.1"/>
    <property type="molecule type" value="Genomic_DNA"/>
</dbReference>
<feature type="transmembrane region" description="Helical" evidence="1">
    <location>
        <begin position="6"/>
        <end position="31"/>
    </location>
</feature>
<keyword evidence="1" id="KW-0812">Transmembrane</keyword>
<evidence type="ECO:0000313" key="3">
    <source>
        <dbReference type="Proteomes" id="UP001156102"/>
    </source>
</evidence>
<feature type="transmembrane region" description="Helical" evidence="1">
    <location>
        <begin position="74"/>
        <end position="94"/>
    </location>
</feature>
<comment type="caution">
    <text evidence="2">The sequence shown here is derived from an EMBL/GenBank/DDBJ whole genome shotgun (WGS) entry which is preliminary data.</text>
</comment>
<dbReference type="Proteomes" id="UP001156102">
    <property type="component" value="Unassembled WGS sequence"/>
</dbReference>
<sequence>MWRNQGTALLLHAVIGMLIWFGAGAAMELLIRLRIAADGLSDYIFLFFCLVGLLFYYWAGKRYLRKLSTKQENLLSVSLVSIIGILLWGSCYFFTDGGFAWVPYMLYNAALYPLITLFPADGEAFFVIVAFLPSLVFWLALQRQERRT</sequence>
<evidence type="ECO:0000313" key="2">
    <source>
        <dbReference type="EMBL" id="MCP8967663.1"/>
    </source>
</evidence>
<evidence type="ECO:0000256" key="1">
    <source>
        <dbReference type="SAM" id="Phobius"/>
    </source>
</evidence>
<dbReference type="AlphaFoldDB" id="A0AA42BRS6"/>
<feature type="transmembrane region" description="Helical" evidence="1">
    <location>
        <begin position="43"/>
        <end position="59"/>
    </location>
</feature>
<feature type="transmembrane region" description="Helical" evidence="1">
    <location>
        <begin position="124"/>
        <end position="141"/>
    </location>
</feature>
<keyword evidence="3" id="KW-1185">Reference proteome</keyword>
<keyword evidence="1" id="KW-0472">Membrane</keyword>
<name>A0AA42BRS6_9BACI</name>
<keyword evidence="1" id="KW-1133">Transmembrane helix</keyword>
<dbReference type="RefSeq" id="WP_254757583.1">
    <property type="nucleotide sequence ID" value="NZ_JANCLT010000002.1"/>
</dbReference>
<accession>A0AA42BRS6</accession>